<dbReference type="EMBL" id="JAUKUA010000002">
    <property type="protein sequence ID" value="KAK0724589.1"/>
    <property type="molecule type" value="Genomic_DNA"/>
</dbReference>
<comment type="caution">
    <text evidence="3">The sequence shown here is derived from an EMBL/GenBank/DDBJ whole genome shotgun (WGS) entry which is preliminary data.</text>
</comment>
<name>A0AA40AYZ6_9PEZI</name>
<dbReference type="InterPro" id="IPR052895">
    <property type="entry name" value="HetReg/Transcr_Mod"/>
</dbReference>
<dbReference type="InterPro" id="IPR010730">
    <property type="entry name" value="HET"/>
</dbReference>
<proteinExistence type="predicted"/>
<dbReference type="PANTHER" id="PTHR24148:SF64">
    <property type="entry name" value="HETEROKARYON INCOMPATIBILITY DOMAIN-CONTAINING PROTEIN"/>
    <property type="match status" value="1"/>
</dbReference>
<feature type="compositionally biased region" description="Basic residues" evidence="1">
    <location>
        <begin position="128"/>
        <end position="137"/>
    </location>
</feature>
<evidence type="ECO:0000256" key="1">
    <source>
        <dbReference type="SAM" id="MobiDB-lite"/>
    </source>
</evidence>
<sequence length="210" mass="23797">MRDIDKQRRPPGCRGAHLAPVRLADRALSYMWGNPQKRCRLYTPLGYIDITSSLDSALRRLRHAEFPVVLWADAACINQEDDKEKSRCVGLMSRIYRSAVDVVADQGEKDDKSRNALAVLRKIKTQIKARPKTRRGRGQPSARRNGDNGDGHGDDDDGDDGHDTKHDSHDLNLSVSDWMAVGMLFSRPWFERVWIIQEFIAAPKILFLCG</sequence>
<evidence type="ECO:0000313" key="3">
    <source>
        <dbReference type="EMBL" id="KAK0724589.1"/>
    </source>
</evidence>
<evidence type="ECO:0000313" key="4">
    <source>
        <dbReference type="Proteomes" id="UP001172102"/>
    </source>
</evidence>
<dbReference type="AlphaFoldDB" id="A0AA40AYZ6"/>
<dbReference type="Proteomes" id="UP001172102">
    <property type="component" value="Unassembled WGS sequence"/>
</dbReference>
<evidence type="ECO:0000259" key="2">
    <source>
        <dbReference type="Pfam" id="PF06985"/>
    </source>
</evidence>
<feature type="region of interest" description="Disordered" evidence="1">
    <location>
        <begin position="128"/>
        <end position="169"/>
    </location>
</feature>
<accession>A0AA40AYZ6</accession>
<dbReference type="Pfam" id="PF06985">
    <property type="entry name" value="HET"/>
    <property type="match status" value="1"/>
</dbReference>
<protein>
    <submittedName>
        <fullName evidence="3">Heterokaryon incompatibility</fullName>
    </submittedName>
</protein>
<organism evidence="3 4">
    <name type="scientific">Lasiosphaeris hirsuta</name>
    <dbReference type="NCBI Taxonomy" id="260670"/>
    <lineage>
        <taxon>Eukaryota</taxon>
        <taxon>Fungi</taxon>
        <taxon>Dikarya</taxon>
        <taxon>Ascomycota</taxon>
        <taxon>Pezizomycotina</taxon>
        <taxon>Sordariomycetes</taxon>
        <taxon>Sordariomycetidae</taxon>
        <taxon>Sordariales</taxon>
        <taxon>Lasiosphaeriaceae</taxon>
        <taxon>Lasiosphaeris</taxon>
    </lineage>
</organism>
<feature type="domain" description="Heterokaryon incompatibility" evidence="2">
    <location>
        <begin position="27"/>
        <end position="198"/>
    </location>
</feature>
<dbReference type="PANTHER" id="PTHR24148">
    <property type="entry name" value="ANKYRIN REPEAT DOMAIN-CONTAINING PROTEIN 39 HOMOLOG-RELATED"/>
    <property type="match status" value="1"/>
</dbReference>
<reference evidence="3" key="1">
    <citation type="submission" date="2023-06" db="EMBL/GenBank/DDBJ databases">
        <title>Genome-scale phylogeny and comparative genomics of the fungal order Sordariales.</title>
        <authorList>
            <consortium name="Lawrence Berkeley National Laboratory"/>
            <person name="Hensen N."/>
            <person name="Bonometti L."/>
            <person name="Westerberg I."/>
            <person name="Brannstrom I.O."/>
            <person name="Guillou S."/>
            <person name="Cros-Aarteil S."/>
            <person name="Calhoun S."/>
            <person name="Haridas S."/>
            <person name="Kuo A."/>
            <person name="Mondo S."/>
            <person name="Pangilinan J."/>
            <person name="Riley R."/>
            <person name="Labutti K."/>
            <person name="Andreopoulos B."/>
            <person name="Lipzen A."/>
            <person name="Chen C."/>
            <person name="Yanf M."/>
            <person name="Daum C."/>
            <person name="Ng V."/>
            <person name="Clum A."/>
            <person name="Steindorff A."/>
            <person name="Ohm R."/>
            <person name="Martin F."/>
            <person name="Silar P."/>
            <person name="Natvig D."/>
            <person name="Lalanne C."/>
            <person name="Gautier V."/>
            <person name="Ament-Velasquez S.L."/>
            <person name="Kruys A."/>
            <person name="Hutchinson M.I."/>
            <person name="Powell A.J."/>
            <person name="Barry K."/>
            <person name="Miller A.N."/>
            <person name="Grigoriev I.V."/>
            <person name="Debuchy R."/>
            <person name="Gladieux P."/>
            <person name="Thoren M.H."/>
            <person name="Johannesson H."/>
        </authorList>
    </citation>
    <scope>NUCLEOTIDE SEQUENCE</scope>
    <source>
        <strain evidence="3">SMH4607-1</strain>
    </source>
</reference>
<keyword evidence="4" id="KW-1185">Reference proteome</keyword>
<gene>
    <name evidence="3" type="ORF">B0H67DRAFT_108787</name>
</gene>